<dbReference type="Pfam" id="PF03900">
    <property type="entry name" value="Porphobil_deamC"/>
    <property type="match status" value="1"/>
</dbReference>
<feature type="domain" description="Porphobilinogen deaminase N-terminal" evidence="9">
    <location>
        <begin position="12"/>
        <end position="218"/>
    </location>
</feature>
<dbReference type="InterPro" id="IPR022417">
    <property type="entry name" value="Porphobilin_deaminase_N"/>
</dbReference>
<comment type="function">
    <text evidence="1 8">Tetrapolymerization of the monopyrrole PBG into the hydroxymethylbilane pre-uroporphyrinogen in several discrete steps.</text>
</comment>
<comment type="catalytic activity">
    <reaction evidence="7 8">
        <text>4 porphobilinogen + H2O = hydroxymethylbilane + 4 NH4(+)</text>
        <dbReference type="Rhea" id="RHEA:13185"/>
        <dbReference type="ChEBI" id="CHEBI:15377"/>
        <dbReference type="ChEBI" id="CHEBI:28938"/>
        <dbReference type="ChEBI" id="CHEBI:57845"/>
        <dbReference type="ChEBI" id="CHEBI:58126"/>
        <dbReference type="EC" id="2.5.1.61"/>
    </reaction>
</comment>
<dbReference type="PIRSF" id="PIRSF001438">
    <property type="entry name" value="4pyrrol_synth_OHMeBilane_synth"/>
    <property type="match status" value="1"/>
</dbReference>
<reference evidence="11 12" key="1">
    <citation type="submission" date="2017-02" db="EMBL/GenBank/DDBJ databases">
        <authorList>
            <person name="Peterson S.W."/>
        </authorList>
    </citation>
    <scope>NUCLEOTIDE SEQUENCE [LARGE SCALE GENOMIC DNA]</scope>
    <source>
        <strain evidence="11 12">DSM 21749</strain>
    </source>
</reference>
<dbReference type="InterPro" id="IPR022418">
    <property type="entry name" value="Porphobilinogen_deaminase_C"/>
</dbReference>
<dbReference type="GO" id="GO:0004418">
    <property type="term" value="F:hydroxymethylbilane synthase activity"/>
    <property type="evidence" value="ECO:0007669"/>
    <property type="project" value="UniProtKB-UniRule"/>
</dbReference>
<dbReference type="CDD" id="cd13646">
    <property type="entry name" value="PBP2_EcHMBS_like"/>
    <property type="match status" value="1"/>
</dbReference>
<dbReference type="FunFam" id="3.40.190.10:FF:000004">
    <property type="entry name" value="Porphobilinogen deaminase"/>
    <property type="match status" value="1"/>
</dbReference>
<dbReference type="STRING" id="1122188.SAMN02745674_01295"/>
<dbReference type="AlphaFoldDB" id="A0A1T4PNC5"/>
<dbReference type="PROSITE" id="PS00533">
    <property type="entry name" value="PORPHOBILINOGEN_DEAM"/>
    <property type="match status" value="1"/>
</dbReference>
<proteinExistence type="inferred from homology"/>
<dbReference type="EC" id="2.5.1.61" evidence="8"/>
<dbReference type="InterPro" id="IPR036803">
    <property type="entry name" value="Porphobilinogen_deaminase_C_sf"/>
</dbReference>
<name>A0A1T4PNC5_9GAMM</name>
<dbReference type="SUPFAM" id="SSF54782">
    <property type="entry name" value="Porphobilinogen deaminase (hydroxymethylbilane synthase), C-terminal domain"/>
    <property type="match status" value="1"/>
</dbReference>
<evidence type="ECO:0000256" key="5">
    <source>
        <dbReference type="ARBA" id="ARBA00022679"/>
    </source>
</evidence>
<evidence type="ECO:0000256" key="6">
    <source>
        <dbReference type="ARBA" id="ARBA00023244"/>
    </source>
</evidence>
<dbReference type="PRINTS" id="PR00151">
    <property type="entry name" value="PORPHBDMNASE"/>
</dbReference>
<evidence type="ECO:0000256" key="8">
    <source>
        <dbReference type="HAMAP-Rule" id="MF_00260"/>
    </source>
</evidence>
<dbReference type="HAMAP" id="MF_00260">
    <property type="entry name" value="Porphobil_deam"/>
    <property type="match status" value="1"/>
</dbReference>
<organism evidence="11 12">
    <name type="scientific">Lysobacter spongiicola DSM 21749</name>
    <dbReference type="NCBI Taxonomy" id="1122188"/>
    <lineage>
        <taxon>Bacteria</taxon>
        <taxon>Pseudomonadati</taxon>
        <taxon>Pseudomonadota</taxon>
        <taxon>Gammaproteobacteria</taxon>
        <taxon>Lysobacterales</taxon>
        <taxon>Lysobacteraceae</taxon>
        <taxon>Novilysobacter</taxon>
    </lineage>
</organism>
<evidence type="ECO:0000256" key="4">
    <source>
        <dbReference type="ARBA" id="ARBA00011245"/>
    </source>
</evidence>
<protein>
    <recommendedName>
        <fullName evidence="8">Porphobilinogen deaminase</fullName>
        <shortName evidence="8">PBG</shortName>
        <ecNumber evidence="8">2.5.1.61</ecNumber>
    </recommendedName>
    <alternativeName>
        <fullName evidence="8">Hydroxymethylbilane synthase</fullName>
        <shortName evidence="8">HMBS</shortName>
    </alternativeName>
    <alternativeName>
        <fullName evidence="8">Pre-uroporphyrinogen synthase</fullName>
    </alternativeName>
</protein>
<evidence type="ECO:0000313" key="12">
    <source>
        <dbReference type="Proteomes" id="UP000190061"/>
    </source>
</evidence>
<keyword evidence="12" id="KW-1185">Reference proteome</keyword>
<dbReference type="Proteomes" id="UP000190061">
    <property type="component" value="Unassembled WGS sequence"/>
</dbReference>
<keyword evidence="6 8" id="KW-0627">Porphyrin biosynthesis</keyword>
<dbReference type="EMBL" id="FUXP01000003">
    <property type="protein sequence ID" value="SJZ93032.1"/>
    <property type="molecule type" value="Genomic_DNA"/>
</dbReference>
<evidence type="ECO:0000256" key="7">
    <source>
        <dbReference type="ARBA" id="ARBA00048169"/>
    </source>
</evidence>
<dbReference type="Pfam" id="PF01379">
    <property type="entry name" value="Porphobil_deam"/>
    <property type="match status" value="1"/>
</dbReference>
<evidence type="ECO:0000256" key="2">
    <source>
        <dbReference type="ARBA" id="ARBA00004735"/>
    </source>
</evidence>
<dbReference type="PANTHER" id="PTHR11557:SF0">
    <property type="entry name" value="PORPHOBILINOGEN DEAMINASE"/>
    <property type="match status" value="1"/>
</dbReference>
<comment type="pathway">
    <text evidence="2">Porphyrin-containing compound metabolism; protoporphyrin-IX biosynthesis; coproporphyrinogen-III from 5-aminolevulinate: step 2/4.</text>
</comment>
<sequence length="318" mass="33817">MRCDNGRMNQLLRIATRKSPLALWQSEHVAAALREAHPGLEVRLVPMSTRGDEVLDRSLAAIGGKGLFLKELELAMQRGEADCAVHSLKDVPMELEPGFALPAVLERADHADAFVSNHYDDVSRLPDGAVVGTSSLRRQAQLRALRPDLRLRDLRGNVNTRLARLDAGDYDAIVLACAGLQRLGFDGRIRCRMTAPGWLPAPAQGAIAIECRDDATDVLALCAALEHADTRTCVVAERSMNRALHGSCHVPVAALATLGQEPGEPATLRLDGMVGSAADGRAVRASLQGSAEDAVAIGVEVAQALLARGAGDLLAEVL</sequence>
<comment type="subunit">
    <text evidence="4 8">Monomer.</text>
</comment>
<dbReference type="FunFam" id="3.40.190.10:FF:000005">
    <property type="entry name" value="Porphobilinogen deaminase"/>
    <property type="match status" value="1"/>
</dbReference>
<evidence type="ECO:0000313" key="11">
    <source>
        <dbReference type="EMBL" id="SJZ93032.1"/>
    </source>
</evidence>
<dbReference type="GO" id="GO:0005737">
    <property type="term" value="C:cytoplasm"/>
    <property type="evidence" value="ECO:0007669"/>
    <property type="project" value="UniProtKB-UniRule"/>
</dbReference>
<dbReference type="PANTHER" id="PTHR11557">
    <property type="entry name" value="PORPHOBILINOGEN DEAMINASE"/>
    <property type="match status" value="1"/>
</dbReference>
<dbReference type="Gene3D" id="3.40.190.10">
    <property type="entry name" value="Periplasmic binding protein-like II"/>
    <property type="match status" value="2"/>
</dbReference>
<dbReference type="SUPFAM" id="SSF53850">
    <property type="entry name" value="Periplasmic binding protein-like II"/>
    <property type="match status" value="1"/>
</dbReference>
<evidence type="ECO:0000259" key="9">
    <source>
        <dbReference type="Pfam" id="PF01379"/>
    </source>
</evidence>
<dbReference type="InterPro" id="IPR022419">
    <property type="entry name" value="Porphobilin_deaminase_cofac_BS"/>
</dbReference>
<dbReference type="InterPro" id="IPR000860">
    <property type="entry name" value="HemC"/>
</dbReference>
<dbReference type="GO" id="GO:0006782">
    <property type="term" value="P:protoporphyrinogen IX biosynthetic process"/>
    <property type="evidence" value="ECO:0007669"/>
    <property type="project" value="UniProtKB-UniRule"/>
</dbReference>
<dbReference type="NCBIfam" id="TIGR00212">
    <property type="entry name" value="hemC"/>
    <property type="match status" value="1"/>
</dbReference>
<keyword evidence="5 8" id="KW-0808">Transferase</keyword>
<comment type="miscellaneous">
    <text evidence="8">The porphobilinogen subunits are added to the dipyrromethane group.</text>
</comment>
<gene>
    <name evidence="8" type="primary">hemC</name>
    <name evidence="11" type="ORF">SAMN02745674_01295</name>
</gene>
<evidence type="ECO:0000256" key="3">
    <source>
        <dbReference type="ARBA" id="ARBA00005638"/>
    </source>
</evidence>
<dbReference type="UniPathway" id="UPA00251">
    <property type="reaction ID" value="UER00319"/>
</dbReference>
<feature type="modified residue" description="S-(dipyrrolylmethanemethyl)cysteine" evidence="8">
    <location>
        <position position="248"/>
    </location>
</feature>
<comment type="cofactor">
    <cofactor evidence="8">
        <name>dipyrromethane</name>
        <dbReference type="ChEBI" id="CHEBI:60342"/>
    </cofactor>
    <text evidence="8">Binds 1 dipyrromethane group covalently.</text>
</comment>
<feature type="domain" description="Porphobilinogen deaminase C-terminal" evidence="10">
    <location>
        <begin position="232"/>
        <end position="306"/>
    </location>
</feature>
<evidence type="ECO:0000259" key="10">
    <source>
        <dbReference type="Pfam" id="PF03900"/>
    </source>
</evidence>
<accession>A0A1T4PNC5</accession>
<evidence type="ECO:0000256" key="1">
    <source>
        <dbReference type="ARBA" id="ARBA00002869"/>
    </source>
</evidence>
<dbReference type="Gene3D" id="3.30.160.40">
    <property type="entry name" value="Porphobilinogen deaminase, C-terminal domain"/>
    <property type="match status" value="1"/>
</dbReference>
<comment type="similarity">
    <text evidence="3 8">Belongs to the HMBS family.</text>
</comment>